<evidence type="ECO:0000313" key="3">
    <source>
        <dbReference type="EMBL" id="KAF7491211.1"/>
    </source>
</evidence>
<reference evidence="5" key="1">
    <citation type="journal article" date="2020" name="PLoS Negl. Trop. Dis.">
        <title>High-quality nuclear genome for Sarcoptes scabiei-A critical resource for a neglected parasite.</title>
        <authorList>
            <person name="Korhonen P.K."/>
            <person name="Gasser R.B."/>
            <person name="Ma G."/>
            <person name="Wang T."/>
            <person name="Stroehlein A.J."/>
            <person name="Young N.D."/>
            <person name="Ang C.S."/>
            <person name="Fernando D.D."/>
            <person name="Lu H.C."/>
            <person name="Taylor S."/>
            <person name="Reynolds S.L."/>
            <person name="Mofiz E."/>
            <person name="Najaraj S.H."/>
            <person name="Gowda H."/>
            <person name="Madugundu A."/>
            <person name="Renuse S."/>
            <person name="Holt D."/>
            <person name="Pandey A."/>
            <person name="Papenfuss A.T."/>
            <person name="Fischer K."/>
        </authorList>
    </citation>
    <scope>NUCLEOTIDE SEQUENCE [LARGE SCALE GENOMIC DNA]</scope>
</reference>
<gene>
    <name evidence="3" type="ORF">SSS_3608</name>
</gene>
<name>A0A834R9B7_SARSC</name>
<dbReference type="Proteomes" id="UP000070412">
    <property type="component" value="Unassembled WGS sequence"/>
</dbReference>
<organism evidence="3">
    <name type="scientific">Sarcoptes scabiei</name>
    <name type="common">Itch mite</name>
    <name type="synonym">Acarus scabiei</name>
    <dbReference type="NCBI Taxonomy" id="52283"/>
    <lineage>
        <taxon>Eukaryota</taxon>
        <taxon>Metazoa</taxon>
        <taxon>Ecdysozoa</taxon>
        <taxon>Arthropoda</taxon>
        <taxon>Chelicerata</taxon>
        <taxon>Arachnida</taxon>
        <taxon>Acari</taxon>
        <taxon>Acariformes</taxon>
        <taxon>Sarcoptiformes</taxon>
        <taxon>Astigmata</taxon>
        <taxon>Psoroptidia</taxon>
        <taxon>Sarcoptoidea</taxon>
        <taxon>Sarcoptidae</taxon>
        <taxon>Sarcoptinae</taxon>
        <taxon>Sarcoptes</taxon>
    </lineage>
</organism>
<dbReference type="AlphaFoldDB" id="A0A834R9B7"/>
<evidence type="ECO:0000313" key="5">
    <source>
        <dbReference type="Proteomes" id="UP000070412"/>
    </source>
</evidence>
<keyword evidence="5" id="KW-1185">Reference proteome</keyword>
<dbReference type="EnsemblMetazoa" id="SSS_3608s_mrna">
    <property type="protein sequence ID" value="KAF7491211.1"/>
    <property type="gene ID" value="SSS_3608"/>
</dbReference>
<reference evidence="4" key="3">
    <citation type="submission" date="2022-06" db="UniProtKB">
        <authorList>
            <consortium name="EnsemblMetazoa"/>
        </authorList>
    </citation>
    <scope>IDENTIFICATION</scope>
</reference>
<protein>
    <submittedName>
        <fullName evidence="3 4">Uncharacterized protein</fullName>
    </submittedName>
</protein>
<keyword evidence="2" id="KW-0812">Transmembrane</keyword>
<sequence length="500" mass="58645">MYLNLSKILPKGYWIERFFFLSLQLVIEMKFHSLLSIISLLGVSLRIHIQAEECASDNDSLDMTFGISITDNKIYQFIRYSRVLVYEGDLENFWLNGSLYLRDGDPRPLQMINLYLQPEVLEQLDSIIDNFYLDHAAISMVIRNTTKMTLDYHYRRRNDIRFGFYHQWPLSLMEDPSEFYSYETTKFNRSYSEFPKKPHMFVNLTEMEGTVRFYARMVGKFGDNYYSKQKILISGSEYNYVIAINSKKIIVFRGLFLYTVQKEMGIICMSMFADELILSTDCDMSDPVQTKLLRLFDSIDYGFAYRNVLYLVSRRRRIVLSFDETLLRKLNVLRPFKVMKFEEFFYCPPSPTTKITTKKIKTTKKISPIDKEIKKIDTDVQNRTINIDNRMTESSENFIPMIESEEKDLIDETATSIDDVKEKSSESAPEFNTIETETTTKSGLSSYIDYIILSVAVILILIISLIGFKIRRTMKHRRQSRQISSRSKTRTTSCSKSIKL</sequence>
<evidence type="ECO:0000313" key="4">
    <source>
        <dbReference type="EnsemblMetazoa" id="KAF7491211.1"/>
    </source>
</evidence>
<reference evidence="3" key="2">
    <citation type="submission" date="2020-01" db="EMBL/GenBank/DDBJ databases">
        <authorList>
            <person name="Korhonen P.K.K."/>
            <person name="Guangxu M.G."/>
            <person name="Wang T.W."/>
            <person name="Stroehlein A.J.S."/>
            <person name="Young N.D."/>
            <person name="Ang C.-S.A."/>
            <person name="Fernando D.W.F."/>
            <person name="Lu H.L."/>
            <person name="Taylor S.T."/>
            <person name="Ehtesham M.E.M."/>
            <person name="Najaraj S.H.N."/>
            <person name="Harsha G.H.G."/>
            <person name="Madugundu A.M."/>
            <person name="Renuse S.R."/>
            <person name="Holt D.H."/>
            <person name="Pandey A.P."/>
            <person name="Papenfuss A.P."/>
            <person name="Gasser R.B.G."/>
            <person name="Fischer K.F."/>
        </authorList>
    </citation>
    <scope>NUCLEOTIDE SEQUENCE</scope>
    <source>
        <strain evidence="3">SSS_KF_BRIS2020</strain>
    </source>
</reference>
<keyword evidence="2" id="KW-1133">Transmembrane helix</keyword>
<keyword evidence="2" id="KW-0472">Membrane</keyword>
<evidence type="ECO:0000256" key="2">
    <source>
        <dbReference type="SAM" id="Phobius"/>
    </source>
</evidence>
<feature type="compositionally biased region" description="Low complexity" evidence="1">
    <location>
        <begin position="481"/>
        <end position="500"/>
    </location>
</feature>
<dbReference type="EMBL" id="WVUK01000060">
    <property type="protein sequence ID" value="KAF7491211.1"/>
    <property type="molecule type" value="Genomic_DNA"/>
</dbReference>
<accession>A0A834R9B7</accession>
<feature type="transmembrane region" description="Helical" evidence="2">
    <location>
        <begin position="447"/>
        <end position="468"/>
    </location>
</feature>
<feature type="region of interest" description="Disordered" evidence="1">
    <location>
        <begin position="477"/>
        <end position="500"/>
    </location>
</feature>
<proteinExistence type="predicted"/>
<evidence type="ECO:0000256" key="1">
    <source>
        <dbReference type="SAM" id="MobiDB-lite"/>
    </source>
</evidence>